<sequence length="124" mass="13364">MVKAVFQIEVETVGDLITLDGMEGKLQRMVGCVGLRALSVKQVDSDQAESVQARLIDWIGQQGGSASVSDIQRAFGFDTTDDVVRVLQALVDGGCGSWVNLTMIKPGQSIRAFELAACFDQVEQ</sequence>
<accession>A0A517V821</accession>
<dbReference type="KEGG" id="gax:Pan161_07800"/>
<evidence type="ECO:0000313" key="2">
    <source>
        <dbReference type="Proteomes" id="UP000316855"/>
    </source>
</evidence>
<evidence type="ECO:0000313" key="1">
    <source>
        <dbReference type="EMBL" id="QDT89154.1"/>
    </source>
</evidence>
<name>A0A517V821_9PLAN</name>
<dbReference type="RefSeq" id="WP_145224249.1">
    <property type="nucleotide sequence ID" value="NZ_CP036343.1"/>
</dbReference>
<dbReference type="AlphaFoldDB" id="A0A517V821"/>
<organism evidence="1 2">
    <name type="scientific">Gimesia algae</name>
    <dbReference type="NCBI Taxonomy" id="2527971"/>
    <lineage>
        <taxon>Bacteria</taxon>
        <taxon>Pseudomonadati</taxon>
        <taxon>Planctomycetota</taxon>
        <taxon>Planctomycetia</taxon>
        <taxon>Planctomycetales</taxon>
        <taxon>Planctomycetaceae</taxon>
        <taxon>Gimesia</taxon>
    </lineage>
</organism>
<protein>
    <submittedName>
        <fullName evidence="1">Uncharacterized protein</fullName>
    </submittedName>
</protein>
<dbReference type="EMBL" id="CP036343">
    <property type="protein sequence ID" value="QDT89154.1"/>
    <property type="molecule type" value="Genomic_DNA"/>
</dbReference>
<proteinExistence type="predicted"/>
<reference evidence="1 2" key="1">
    <citation type="submission" date="2019-02" db="EMBL/GenBank/DDBJ databases">
        <title>Deep-cultivation of Planctomycetes and their phenomic and genomic characterization uncovers novel biology.</title>
        <authorList>
            <person name="Wiegand S."/>
            <person name="Jogler M."/>
            <person name="Boedeker C."/>
            <person name="Pinto D."/>
            <person name="Vollmers J."/>
            <person name="Rivas-Marin E."/>
            <person name="Kohn T."/>
            <person name="Peeters S.H."/>
            <person name="Heuer A."/>
            <person name="Rast P."/>
            <person name="Oberbeckmann S."/>
            <person name="Bunk B."/>
            <person name="Jeske O."/>
            <person name="Meyerdierks A."/>
            <person name="Storesund J.E."/>
            <person name="Kallscheuer N."/>
            <person name="Luecker S."/>
            <person name="Lage O.M."/>
            <person name="Pohl T."/>
            <person name="Merkel B.J."/>
            <person name="Hornburger P."/>
            <person name="Mueller R.-W."/>
            <person name="Bruemmer F."/>
            <person name="Labrenz M."/>
            <person name="Spormann A.M."/>
            <person name="Op den Camp H."/>
            <person name="Overmann J."/>
            <person name="Amann R."/>
            <person name="Jetten M.S.M."/>
            <person name="Mascher T."/>
            <person name="Medema M.H."/>
            <person name="Devos D.P."/>
            <person name="Kaster A.-K."/>
            <person name="Ovreas L."/>
            <person name="Rohde M."/>
            <person name="Galperin M.Y."/>
            <person name="Jogler C."/>
        </authorList>
    </citation>
    <scope>NUCLEOTIDE SEQUENCE [LARGE SCALE GENOMIC DNA]</scope>
    <source>
        <strain evidence="1 2">Pan161</strain>
    </source>
</reference>
<dbReference type="Proteomes" id="UP000316855">
    <property type="component" value="Chromosome"/>
</dbReference>
<dbReference type="OrthoDB" id="279540at2"/>
<gene>
    <name evidence="1" type="ORF">Pan161_07800</name>
</gene>
<keyword evidence="2" id="KW-1185">Reference proteome</keyword>